<reference evidence="2 3" key="1">
    <citation type="submission" date="2024-02" db="EMBL/GenBank/DDBJ databases">
        <authorList>
            <person name="Chen Y."/>
            <person name="Shah S."/>
            <person name="Dougan E. K."/>
            <person name="Thang M."/>
            <person name="Chan C."/>
        </authorList>
    </citation>
    <scope>NUCLEOTIDE SEQUENCE [LARGE SCALE GENOMIC DNA]</scope>
</reference>
<name>A0ABP0QGQ6_9DINO</name>
<keyword evidence="1" id="KW-0732">Signal</keyword>
<dbReference type="Proteomes" id="UP001642484">
    <property type="component" value="Unassembled WGS sequence"/>
</dbReference>
<evidence type="ECO:0000256" key="1">
    <source>
        <dbReference type="SAM" id="SignalP"/>
    </source>
</evidence>
<evidence type="ECO:0000313" key="2">
    <source>
        <dbReference type="EMBL" id="CAK9087139.1"/>
    </source>
</evidence>
<feature type="signal peptide" evidence="1">
    <location>
        <begin position="1"/>
        <end position="20"/>
    </location>
</feature>
<dbReference type="EMBL" id="CAXAMN010024475">
    <property type="protein sequence ID" value="CAK9087139.1"/>
    <property type="molecule type" value="Genomic_DNA"/>
</dbReference>
<accession>A0ABP0QGQ6</accession>
<sequence length="387" mass="42786">MWVRFEFSITFSLSSMALWARSPLTLLVFARGSSSVVRACLVVDVETSCGQVIMGRFAARPHVARMLAAGLPRAFIAILFALAYMPVVAPNIGDIDAAEIFAGKMEIVKAAAREGYLSRGLGLDYSDAFDLTSSAGFLLAVICVRRVRCGGLCTFAPVCSSFAFINQWTSGRNVLLPEGLPTPGVVVGNLLAFRTLLLWRFADALGIFTLLEQPVHNSTGGMQALPKFQELLRELTVYRVKVLMAWFGAETTKPTWLYVNHRAFAALLRYKQPKPRPIKKAEKQLVKTSVVNGKKRLTGIKNALQSTQEYTPLFAEAVIKSWREGCQAAQTDRFPQCRGCAVHREENIRLLFAAPLQFGSDEARLNDVLRYLGTCSLLKLSRSWPAD</sequence>
<feature type="chain" id="PRO_5047399471" evidence="1">
    <location>
        <begin position="21"/>
        <end position="387"/>
    </location>
</feature>
<organism evidence="2 3">
    <name type="scientific">Durusdinium trenchii</name>
    <dbReference type="NCBI Taxonomy" id="1381693"/>
    <lineage>
        <taxon>Eukaryota</taxon>
        <taxon>Sar</taxon>
        <taxon>Alveolata</taxon>
        <taxon>Dinophyceae</taxon>
        <taxon>Suessiales</taxon>
        <taxon>Symbiodiniaceae</taxon>
        <taxon>Durusdinium</taxon>
    </lineage>
</organism>
<comment type="caution">
    <text evidence="2">The sequence shown here is derived from an EMBL/GenBank/DDBJ whole genome shotgun (WGS) entry which is preliminary data.</text>
</comment>
<protein>
    <submittedName>
        <fullName evidence="2">Uncharacterized protein</fullName>
    </submittedName>
</protein>
<evidence type="ECO:0000313" key="3">
    <source>
        <dbReference type="Proteomes" id="UP001642484"/>
    </source>
</evidence>
<gene>
    <name evidence="2" type="ORF">CCMP2556_LOCUS42160</name>
</gene>
<proteinExistence type="predicted"/>
<keyword evidence="3" id="KW-1185">Reference proteome</keyword>